<evidence type="ECO:0000256" key="2">
    <source>
        <dbReference type="ARBA" id="ARBA00023043"/>
    </source>
</evidence>
<dbReference type="Pfam" id="PF12796">
    <property type="entry name" value="Ank_2"/>
    <property type="match status" value="1"/>
</dbReference>
<dbReference type="InterPro" id="IPR001810">
    <property type="entry name" value="F-box_dom"/>
</dbReference>
<dbReference type="PANTHER" id="PTHR24189:SF50">
    <property type="entry name" value="ANKYRIN REPEAT AND SOCS BOX PROTEIN 2"/>
    <property type="match status" value="1"/>
</dbReference>
<keyword evidence="6" id="KW-1185">Reference proteome</keyword>
<dbReference type="EMBL" id="VXIS01000396">
    <property type="protein sequence ID" value="KAA8893845.1"/>
    <property type="molecule type" value="Genomic_DNA"/>
</dbReference>
<gene>
    <name evidence="5" type="ORF">FN846DRAFT_474258</name>
</gene>
<dbReference type="SUPFAM" id="SSF48403">
    <property type="entry name" value="Ankyrin repeat"/>
    <property type="match status" value="1"/>
</dbReference>
<name>A0A5J5EDZ5_9PEZI</name>
<comment type="caution">
    <text evidence="5">The sequence shown here is derived from an EMBL/GenBank/DDBJ whole genome shotgun (WGS) entry which is preliminary data.</text>
</comment>
<dbReference type="PROSITE" id="PS50297">
    <property type="entry name" value="ANK_REP_REGION"/>
    <property type="match status" value="3"/>
</dbReference>
<dbReference type="OrthoDB" id="4772757at2759"/>
<dbReference type="PANTHER" id="PTHR24189">
    <property type="entry name" value="MYOTROPHIN"/>
    <property type="match status" value="1"/>
</dbReference>
<evidence type="ECO:0000313" key="6">
    <source>
        <dbReference type="Proteomes" id="UP000326924"/>
    </source>
</evidence>
<dbReference type="InParanoid" id="A0A5J5EDZ5"/>
<dbReference type="Gene3D" id="1.25.40.20">
    <property type="entry name" value="Ankyrin repeat-containing domain"/>
    <property type="match status" value="2"/>
</dbReference>
<evidence type="ECO:0000256" key="1">
    <source>
        <dbReference type="ARBA" id="ARBA00022737"/>
    </source>
</evidence>
<evidence type="ECO:0000256" key="3">
    <source>
        <dbReference type="PROSITE-ProRule" id="PRU00023"/>
    </source>
</evidence>
<dbReference type="PROSITE" id="PS50088">
    <property type="entry name" value="ANK_REPEAT"/>
    <property type="match status" value="3"/>
</dbReference>
<proteinExistence type="predicted"/>
<dbReference type="GO" id="GO:0005634">
    <property type="term" value="C:nucleus"/>
    <property type="evidence" value="ECO:0007669"/>
    <property type="project" value="TreeGrafter"/>
</dbReference>
<feature type="repeat" description="ANK" evidence="3">
    <location>
        <begin position="131"/>
        <end position="169"/>
    </location>
</feature>
<dbReference type="Proteomes" id="UP000326924">
    <property type="component" value="Unassembled WGS sequence"/>
</dbReference>
<dbReference type="SMART" id="SM00248">
    <property type="entry name" value="ANK"/>
    <property type="match status" value="3"/>
</dbReference>
<feature type="repeat" description="ANK" evidence="3">
    <location>
        <begin position="170"/>
        <end position="203"/>
    </location>
</feature>
<reference evidence="5 6" key="1">
    <citation type="submission" date="2019-09" db="EMBL/GenBank/DDBJ databases">
        <title>Draft genome of the ectomycorrhizal ascomycete Sphaerosporella brunnea.</title>
        <authorList>
            <consortium name="DOE Joint Genome Institute"/>
            <person name="Benucci G.M."/>
            <person name="Marozzi G."/>
            <person name="Antonielli L."/>
            <person name="Sanchez S."/>
            <person name="Marco P."/>
            <person name="Wang X."/>
            <person name="Falini L.B."/>
            <person name="Barry K."/>
            <person name="Haridas S."/>
            <person name="Lipzen A."/>
            <person name="Labutti K."/>
            <person name="Grigoriev I.V."/>
            <person name="Murat C."/>
            <person name="Martin F."/>
            <person name="Albertini E."/>
            <person name="Donnini D."/>
            <person name="Bonito G."/>
        </authorList>
    </citation>
    <scope>NUCLEOTIDE SEQUENCE [LARGE SCALE GENOMIC DNA]</scope>
    <source>
        <strain evidence="5 6">Sb_GMNB300</strain>
    </source>
</reference>
<protein>
    <submittedName>
        <fullName evidence="5">Ankyrin repeat-containing domain protein</fullName>
    </submittedName>
</protein>
<dbReference type="InterPro" id="IPR002110">
    <property type="entry name" value="Ankyrin_rpt"/>
</dbReference>
<organism evidence="5 6">
    <name type="scientific">Sphaerosporella brunnea</name>
    <dbReference type="NCBI Taxonomy" id="1250544"/>
    <lineage>
        <taxon>Eukaryota</taxon>
        <taxon>Fungi</taxon>
        <taxon>Dikarya</taxon>
        <taxon>Ascomycota</taxon>
        <taxon>Pezizomycotina</taxon>
        <taxon>Pezizomycetes</taxon>
        <taxon>Pezizales</taxon>
        <taxon>Pyronemataceae</taxon>
        <taxon>Sphaerosporella</taxon>
    </lineage>
</organism>
<dbReference type="AlphaFoldDB" id="A0A5J5EDZ5"/>
<dbReference type="InterPro" id="IPR036770">
    <property type="entry name" value="Ankyrin_rpt-contain_sf"/>
</dbReference>
<accession>A0A5J5EDZ5</accession>
<sequence length="269" mass="29881">MCLTLNTIPPELMLTIAEHLPLLDLHALVRTDHALYRLLLRSLYKRALAIATPITIDVDNPFNHWRNSPWMGNARQVTLSLAAGMDPNMRIGFGGITRLHLAASRWYLSEEVEVMELLLARGADVDARDGTNRTPLHAASEVHTIEPDRPDKPLKLLIQSGADVNARTIQGMTPLHYAVQYGQDPRIVALLMEHGADSTIVGVGYYSHSPLGCVFGPYISLGRARGDPEVMQEIVRVLVRGGASVGMLEKKQRELVKKICDRQPEEQDD</sequence>
<keyword evidence="1" id="KW-0677">Repeat</keyword>
<feature type="repeat" description="ANK" evidence="3">
    <location>
        <begin position="94"/>
        <end position="130"/>
    </location>
</feature>
<dbReference type="GO" id="GO:0005737">
    <property type="term" value="C:cytoplasm"/>
    <property type="evidence" value="ECO:0007669"/>
    <property type="project" value="TreeGrafter"/>
</dbReference>
<dbReference type="InterPro" id="IPR050745">
    <property type="entry name" value="Multifunctional_regulatory"/>
</dbReference>
<keyword evidence="2 3" id="KW-0040">ANK repeat</keyword>
<evidence type="ECO:0000313" key="5">
    <source>
        <dbReference type="EMBL" id="KAA8893845.1"/>
    </source>
</evidence>
<evidence type="ECO:0000259" key="4">
    <source>
        <dbReference type="PROSITE" id="PS50181"/>
    </source>
</evidence>
<feature type="domain" description="F-box" evidence="4">
    <location>
        <begin position="2"/>
        <end position="47"/>
    </location>
</feature>
<dbReference type="PROSITE" id="PS50181">
    <property type="entry name" value="FBOX"/>
    <property type="match status" value="1"/>
</dbReference>